<feature type="transmembrane region" description="Helical" evidence="3">
    <location>
        <begin position="223"/>
        <end position="244"/>
    </location>
</feature>
<feature type="coiled-coil region" evidence="1">
    <location>
        <begin position="25"/>
        <end position="52"/>
    </location>
</feature>
<evidence type="ECO:0000256" key="1">
    <source>
        <dbReference type="SAM" id="Coils"/>
    </source>
</evidence>
<keyword evidence="3" id="KW-1133">Transmembrane helix</keyword>
<feature type="region of interest" description="Disordered" evidence="2">
    <location>
        <begin position="57"/>
        <end position="80"/>
    </location>
</feature>
<sequence>MPVPKVSSESSFLENVPDSNLYVLRQEFQMEMEKVMAKLKSLEDQLLREVLEKEFAGHKADPDAKDVAQDTATNAPTEPNLPEEVEVIEVEQHEDKEHHVGMVHFSLSAWTYPVVLGLADAGPWDVVFSVLLMFLNFGMQVMFSYIILGVDFMGEEFEEQVAFAKRWRSSFAHDWKYVDLTSRSLVTRVCGGDGSLMLANRQATLVEHINSYMGLKHDEFEAGFFQTGILLCTLCILLWALCVYKEFRNIWLTLEGIWQLPRTPETVLRDNKLQSLSKLRFKWLASTCITRFVIATVLLISGTQWLARTTSITELMLNAVALNAILDVDEFLFAGFTPLSIQVAIEKLEPITIRQSRRRSQSESLVLFLLLLFTALFPYLALLQPLGQTMLAVKWNLCAGNQQFVVAKNTNSQVIVGFETGSALSEAANTVLQLAVERQVHQSPDDRYGYYISFELPSIFERARSRTMAQESDQFSFCIETDHLDPGGSLHGDPVLWYNVAAPRLRTAAALLGREDVDSCEQAADLCNRTDAQLLRMVCGRTCNCTDPHHFPWLKVPAQGCQTSCLNEAVREFKWEQCQDQPTDGTWSELWDGYVPTLNHWLGADISQSTTFYNDILQWLAAVKALGCPALGDPKFKFEVTGAREWCAGDPNFFRPLALTCPVSCGCLAENPPSYCPPCSANSSA</sequence>
<name>A0A9P1DT90_9DINO</name>
<accession>A0A9P1DT90</accession>
<feature type="transmembrane region" description="Helical" evidence="3">
    <location>
        <begin position="126"/>
        <end position="148"/>
    </location>
</feature>
<keyword evidence="1" id="KW-0175">Coiled coil</keyword>
<organism evidence="4">
    <name type="scientific">Cladocopium goreaui</name>
    <dbReference type="NCBI Taxonomy" id="2562237"/>
    <lineage>
        <taxon>Eukaryota</taxon>
        <taxon>Sar</taxon>
        <taxon>Alveolata</taxon>
        <taxon>Dinophyceae</taxon>
        <taxon>Suessiales</taxon>
        <taxon>Symbiodiniaceae</taxon>
        <taxon>Cladocopium</taxon>
    </lineage>
</organism>
<keyword evidence="6" id="KW-1185">Reference proteome</keyword>
<dbReference type="EMBL" id="CAMXCT030006511">
    <property type="protein sequence ID" value="CAL4802358.1"/>
    <property type="molecule type" value="Genomic_DNA"/>
</dbReference>
<evidence type="ECO:0000313" key="6">
    <source>
        <dbReference type="Proteomes" id="UP001152797"/>
    </source>
</evidence>
<keyword evidence="3" id="KW-0472">Membrane</keyword>
<proteinExistence type="predicted"/>
<evidence type="ECO:0000313" key="4">
    <source>
        <dbReference type="EMBL" id="CAI4015046.1"/>
    </source>
</evidence>
<protein>
    <submittedName>
        <fullName evidence="5">Sn-1-specific diacylglycerol lipase</fullName>
    </submittedName>
</protein>
<evidence type="ECO:0000256" key="3">
    <source>
        <dbReference type="SAM" id="Phobius"/>
    </source>
</evidence>
<evidence type="ECO:0000313" key="5">
    <source>
        <dbReference type="EMBL" id="CAL4802358.1"/>
    </source>
</evidence>
<reference evidence="4" key="1">
    <citation type="submission" date="2022-10" db="EMBL/GenBank/DDBJ databases">
        <authorList>
            <person name="Chen Y."/>
            <person name="Dougan E. K."/>
            <person name="Chan C."/>
            <person name="Rhodes N."/>
            <person name="Thang M."/>
        </authorList>
    </citation>
    <scope>NUCLEOTIDE SEQUENCE</scope>
</reference>
<dbReference type="EMBL" id="CAMXCT020006511">
    <property type="protein sequence ID" value="CAL1168421.1"/>
    <property type="molecule type" value="Genomic_DNA"/>
</dbReference>
<keyword evidence="3" id="KW-0812">Transmembrane</keyword>
<gene>
    <name evidence="4" type="ORF">C1SCF055_LOCUS39899</name>
</gene>
<dbReference type="Proteomes" id="UP001152797">
    <property type="component" value="Unassembled WGS sequence"/>
</dbReference>
<comment type="caution">
    <text evidence="4">The sequence shown here is derived from an EMBL/GenBank/DDBJ whole genome shotgun (WGS) entry which is preliminary data.</text>
</comment>
<evidence type="ECO:0000256" key="2">
    <source>
        <dbReference type="SAM" id="MobiDB-lite"/>
    </source>
</evidence>
<dbReference type="EMBL" id="CAMXCT010006511">
    <property type="protein sequence ID" value="CAI4015046.1"/>
    <property type="molecule type" value="Genomic_DNA"/>
</dbReference>
<dbReference type="AlphaFoldDB" id="A0A9P1DT90"/>
<feature type="transmembrane region" description="Helical" evidence="3">
    <location>
        <begin position="365"/>
        <end position="383"/>
    </location>
</feature>
<feature type="compositionally biased region" description="Basic and acidic residues" evidence="2">
    <location>
        <begin position="57"/>
        <end position="68"/>
    </location>
</feature>
<reference evidence="5 6" key="2">
    <citation type="submission" date="2024-05" db="EMBL/GenBank/DDBJ databases">
        <authorList>
            <person name="Chen Y."/>
            <person name="Shah S."/>
            <person name="Dougan E. K."/>
            <person name="Thang M."/>
            <person name="Chan C."/>
        </authorList>
    </citation>
    <scope>NUCLEOTIDE SEQUENCE [LARGE SCALE GENOMIC DNA]</scope>
</reference>